<dbReference type="PANTHER" id="PTHR12286">
    <property type="entry name" value="SACCHAROPINE DEHYDROGENASE-LIKE OXIDOREDUCTASE"/>
    <property type="match status" value="1"/>
</dbReference>
<sequence length="97" mass="10520">MDNMACAARQFQLVVWGATGFTGKLVCEHLARDYPGKVKWAMAGRDKQKLEKVRQELCAINPDVKDIPLLVADAKNAAEVGNVLKQTKVVLSAAGPL</sequence>
<evidence type="ECO:0000313" key="3">
    <source>
        <dbReference type="EMBL" id="KAF5837446.1"/>
    </source>
</evidence>
<dbReference type="PANTHER" id="PTHR12286:SF5">
    <property type="entry name" value="SACCHAROPINE DEHYDROGENASE-LIKE OXIDOREDUCTASE"/>
    <property type="match status" value="1"/>
</dbReference>
<comment type="caution">
    <text evidence="3">The sequence shown here is derived from an EMBL/GenBank/DDBJ whole genome shotgun (WGS) entry which is preliminary data.</text>
</comment>
<accession>A0ABQ7GS51</accession>
<organism evidence="3 4">
    <name type="scientific">Dunaliella salina</name>
    <name type="common">Green alga</name>
    <name type="synonym">Protococcus salinus</name>
    <dbReference type="NCBI Taxonomy" id="3046"/>
    <lineage>
        <taxon>Eukaryota</taxon>
        <taxon>Viridiplantae</taxon>
        <taxon>Chlorophyta</taxon>
        <taxon>core chlorophytes</taxon>
        <taxon>Chlorophyceae</taxon>
        <taxon>CS clade</taxon>
        <taxon>Chlamydomonadales</taxon>
        <taxon>Dunaliellaceae</taxon>
        <taxon>Dunaliella</taxon>
    </lineage>
</organism>
<reference evidence="3" key="1">
    <citation type="submission" date="2017-08" db="EMBL/GenBank/DDBJ databases">
        <authorList>
            <person name="Polle J.E."/>
            <person name="Barry K."/>
            <person name="Cushman J."/>
            <person name="Schmutz J."/>
            <person name="Tran D."/>
            <person name="Hathwaick L.T."/>
            <person name="Yim W.C."/>
            <person name="Jenkins J."/>
            <person name="Mckie-Krisberg Z.M."/>
            <person name="Prochnik S."/>
            <person name="Lindquist E."/>
            <person name="Dockter R.B."/>
            <person name="Adam C."/>
            <person name="Molina H."/>
            <person name="Bunkerborg J."/>
            <person name="Jin E."/>
            <person name="Buchheim M."/>
            <person name="Magnuson J."/>
        </authorList>
    </citation>
    <scope>NUCLEOTIDE SEQUENCE</scope>
    <source>
        <strain evidence="3">CCAP 19/18</strain>
    </source>
</reference>
<evidence type="ECO:0000256" key="1">
    <source>
        <dbReference type="ARBA" id="ARBA00038048"/>
    </source>
</evidence>
<gene>
    <name evidence="3" type="ORF">DUNSADRAFT_4362</name>
</gene>
<dbReference type="InterPro" id="IPR005097">
    <property type="entry name" value="Sacchrp_dh_NADP-bd"/>
</dbReference>
<dbReference type="Proteomes" id="UP000815325">
    <property type="component" value="Unassembled WGS sequence"/>
</dbReference>
<dbReference type="InterPro" id="IPR051276">
    <property type="entry name" value="Saccharopine_DH-like_oxidrdct"/>
</dbReference>
<dbReference type="EMBL" id="MU069615">
    <property type="protein sequence ID" value="KAF5837446.1"/>
    <property type="molecule type" value="Genomic_DNA"/>
</dbReference>
<feature type="domain" description="Saccharopine dehydrogenase NADP binding" evidence="2">
    <location>
        <begin position="14"/>
        <end position="96"/>
    </location>
</feature>
<proteinExistence type="inferred from homology"/>
<comment type="similarity">
    <text evidence="1">Belongs to the saccharopine dehydrogenase family.</text>
</comment>
<name>A0ABQ7GS51_DUNSA</name>
<protein>
    <recommendedName>
        <fullName evidence="2">Saccharopine dehydrogenase NADP binding domain-containing protein</fullName>
    </recommendedName>
</protein>
<dbReference type="InterPro" id="IPR036291">
    <property type="entry name" value="NAD(P)-bd_dom_sf"/>
</dbReference>
<evidence type="ECO:0000313" key="4">
    <source>
        <dbReference type="Proteomes" id="UP000815325"/>
    </source>
</evidence>
<dbReference type="SUPFAM" id="SSF51735">
    <property type="entry name" value="NAD(P)-binding Rossmann-fold domains"/>
    <property type="match status" value="1"/>
</dbReference>
<dbReference type="Gene3D" id="3.40.50.720">
    <property type="entry name" value="NAD(P)-binding Rossmann-like Domain"/>
    <property type="match status" value="1"/>
</dbReference>
<dbReference type="Pfam" id="PF03435">
    <property type="entry name" value="Sacchrp_dh_NADP"/>
    <property type="match status" value="1"/>
</dbReference>
<evidence type="ECO:0000259" key="2">
    <source>
        <dbReference type="Pfam" id="PF03435"/>
    </source>
</evidence>
<keyword evidence="4" id="KW-1185">Reference proteome</keyword>